<proteinExistence type="predicted"/>
<dbReference type="EMBL" id="CP007739">
    <property type="protein sequence ID" value="AIE60724.1"/>
    <property type="molecule type" value="Genomic_DNA"/>
</dbReference>
<dbReference type="eggNOG" id="ENOG5033JDD">
    <property type="taxonomic scope" value="Bacteria"/>
</dbReference>
<dbReference type="STRING" id="796606.BMMGA3_11645"/>
<organism evidence="1 2">
    <name type="scientific">Bacillus methanolicus (strain MGA3 / ATCC 53907)</name>
    <dbReference type="NCBI Taxonomy" id="796606"/>
    <lineage>
        <taxon>Bacteria</taxon>
        <taxon>Bacillati</taxon>
        <taxon>Bacillota</taxon>
        <taxon>Bacilli</taxon>
        <taxon>Bacillales</taxon>
        <taxon>Bacillaceae</taxon>
        <taxon>Bacillus</taxon>
    </lineage>
</organism>
<dbReference type="HOGENOM" id="CLU_137205_0_0_9"/>
<dbReference type="RefSeq" id="WP_004435653.1">
    <property type="nucleotide sequence ID" value="NZ_ADWW01000002.1"/>
</dbReference>
<accession>I3EAG3</accession>
<dbReference type="Proteomes" id="UP000027602">
    <property type="component" value="Chromosome"/>
</dbReference>
<dbReference type="KEGG" id="bmet:BMMGA3_11645"/>
<reference evidence="1 2" key="1">
    <citation type="journal article" date="2015" name="BMC Genomics">
        <title>Transcriptome analysis of thermophilic methylotrophic Bacillus methanolicus MGA3 using RNA-sequencing provides detailed insights into its previously uncharted transcriptional landscape.</title>
        <authorList>
            <person name="Irla M."/>
            <person name="Neshat A."/>
            <person name="Brautaset T."/>
            <person name="Ruckert C."/>
            <person name="Kalinowski J."/>
            <person name="Wendisch V.F."/>
        </authorList>
    </citation>
    <scope>NUCLEOTIDE SEQUENCE [LARGE SCALE GENOMIC DNA]</scope>
    <source>
        <strain evidence="2">MGA3 / ATCC 53907</strain>
    </source>
</reference>
<protein>
    <submittedName>
        <fullName evidence="1">Uncharacterized protein</fullName>
    </submittedName>
</protein>
<keyword evidence="2" id="KW-1185">Reference proteome</keyword>
<sequence length="164" mass="19235">MKFVIGIEASPLIDELTDFRSLLMSETKIKEIYERLFIFDSLIEAELAKEILNEGEIFEEWHNLIVFSDGQEGECFFDYGFITGSNQIYLFKDLLCAFSICSADEKMIEMANYQLDEHLIFKTITNEGEIYFTDRQNDELVERICQAYDIEVSFLDLDNLTKKR</sequence>
<name>I3EAG3_BACMM</name>
<dbReference type="OrthoDB" id="2854036at2"/>
<dbReference type="AlphaFoldDB" id="I3EAG3"/>
<gene>
    <name evidence="1" type="ORF">BMMGA3_11645</name>
</gene>
<evidence type="ECO:0000313" key="1">
    <source>
        <dbReference type="EMBL" id="AIE60724.1"/>
    </source>
</evidence>
<evidence type="ECO:0000313" key="2">
    <source>
        <dbReference type="Proteomes" id="UP000027602"/>
    </source>
</evidence>